<proteinExistence type="predicted"/>
<evidence type="ECO:0000313" key="2">
    <source>
        <dbReference type="Proteomes" id="UP000009096"/>
    </source>
</evidence>
<dbReference type="Proteomes" id="UP000009096">
    <property type="component" value="Chromosome 7"/>
</dbReference>
<dbReference type="GeneID" id="30069150"/>
<dbReference type="AlphaFoldDB" id="W7MQ11"/>
<dbReference type="OrthoDB" id="5100092at2759"/>
<dbReference type="KEGG" id="fvr:FVEG_11650"/>
<name>W7MQ11_GIBM7</name>
<dbReference type="EMBL" id="DS022258">
    <property type="protein sequence ID" value="EWG53166.1"/>
    <property type="molecule type" value="Genomic_DNA"/>
</dbReference>
<dbReference type="EMBL" id="CM000584">
    <property type="protein sequence ID" value="EWG53166.1"/>
    <property type="molecule type" value="Genomic_DNA"/>
</dbReference>
<evidence type="ECO:0000313" key="1">
    <source>
        <dbReference type="EMBL" id="EWG53166.1"/>
    </source>
</evidence>
<reference evidence="1 2" key="1">
    <citation type="journal article" date="2010" name="Nature">
        <title>Comparative genomics reveals mobile pathogenicity chromosomes in Fusarium.</title>
        <authorList>
            <person name="Ma L.J."/>
            <person name="van der Does H.C."/>
            <person name="Borkovich K.A."/>
            <person name="Coleman J.J."/>
            <person name="Daboussi M.J."/>
            <person name="Di Pietro A."/>
            <person name="Dufresne M."/>
            <person name="Freitag M."/>
            <person name="Grabherr M."/>
            <person name="Henrissat B."/>
            <person name="Houterman P.M."/>
            <person name="Kang S."/>
            <person name="Shim W.B."/>
            <person name="Woloshuk C."/>
            <person name="Xie X."/>
            <person name="Xu J.R."/>
            <person name="Antoniw J."/>
            <person name="Baker S.E."/>
            <person name="Bluhm B.H."/>
            <person name="Breakspear A."/>
            <person name="Brown D.W."/>
            <person name="Butchko R.A."/>
            <person name="Chapman S."/>
            <person name="Coulson R."/>
            <person name="Coutinho P.M."/>
            <person name="Danchin E.G."/>
            <person name="Diener A."/>
            <person name="Gale L.R."/>
            <person name="Gardiner D.M."/>
            <person name="Goff S."/>
            <person name="Hammond-Kosack K.E."/>
            <person name="Hilburn K."/>
            <person name="Hua-Van A."/>
            <person name="Jonkers W."/>
            <person name="Kazan K."/>
            <person name="Kodira C.D."/>
            <person name="Koehrsen M."/>
            <person name="Kumar L."/>
            <person name="Lee Y.H."/>
            <person name="Li L."/>
            <person name="Manners J.M."/>
            <person name="Miranda-Saavedra D."/>
            <person name="Mukherjee M."/>
            <person name="Park G."/>
            <person name="Park J."/>
            <person name="Park S.Y."/>
            <person name="Proctor R.H."/>
            <person name="Regev A."/>
            <person name="Ruiz-Roldan M.C."/>
            <person name="Sain D."/>
            <person name="Sakthikumar S."/>
            <person name="Sykes S."/>
            <person name="Schwartz D.C."/>
            <person name="Turgeon B.G."/>
            <person name="Wapinski I."/>
            <person name="Yoder O."/>
            <person name="Young S."/>
            <person name="Zeng Q."/>
            <person name="Zhou S."/>
            <person name="Galagan J."/>
            <person name="Cuomo C.A."/>
            <person name="Kistler H.C."/>
            <person name="Rep M."/>
        </authorList>
    </citation>
    <scope>NUCLEOTIDE SEQUENCE [LARGE SCALE GENOMIC DNA]</scope>
    <source>
        <strain evidence="2">M3125 / FGSC 7600</strain>
    </source>
</reference>
<accession>W7MQ11</accession>
<protein>
    <recommendedName>
        <fullName evidence="3">RING-type domain-containing protein</fullName>
    </recommendedName>
</protein>
<gene>
    <name evidence="1" type="ORF">FVEG_11650</name>
</gene>
<dbReference type="RefSeq" id="XP_018759357.1">
    <property type="nucleotide sequence ID" value="XM_018900973.1"/>
</dbReference>
<dbReference type="VEuPathDB" id="FungiDB:FVEG_11650"/>
<sequence length="262" mass="29820">MSTSPSHQPAANPIQILYQQPSSRWNLSEYIMNIIKNIVQKLQELPVPQCPTKQYTTGSQILEIIDKAKPHRKVEIENDPNDEDNDVIGEVCWSKIRKSPVLEENFWPSIRKHILADDPDAIPIKAICTICWDELRVTCISPDDKLDFGFVAPCGHIMCRVYWPREYNPSHSPFQDCRKCPVCHLSLACFHCRKDCDKVVIPTHGGKAGIESFPETGPECGREYRPWCKDCAGPGDGFWFENIEECESTDSSSDRSVLLTLR</sequence>
<dbReference type="eggNOG" id="ENOG502RQ06">
    <property type="taxonomic scope" value="Eukaryota"/>
</dbReference>
<keyword evidence="2" id="KW-1185">Reference proteome</keyword>
<organism evidence="1 2">
    <name type="scientific">Gibberella moniliformis (strain M3125 / FGSC 7600)</name>
    <name type="common">Maize ear and stalk rot fungus</name>
    <name type="synonym">Fusarium verticillioides</name>
    <dbReference type="NCBI Taxonomy" id="334819"/>
    <lineage>
        <taxon>Eukaryota</taxon>
        <taxon>Fungi</taxon>
        <taxon>Dikarya</taxon>
        <taxon>Ascomycota</taxon>
        <taxon>Pezizomycotina</taxon>
        <taxon>Sordariomycetes</taxon>
        <taxon>Hypocreomycetidae</taxon>
        <taxon>Hypocreales</taxon>
        <taxon>Nectriaceae</taxon>
        <taxon>Fusarium</taxon>
        <taxon>Fusarium fujikuroi species complex</taxon>
    </lineage>
</organism>
<evidence type="ECO:0008006" key="3">
    <source>
        <dbReference type="Google" id="ProtNLM"/>
    </source>
</evidence>